<evidence type="ECO:0000256" key="1">
    <source>
        <dbReference type="ARBA" id="ARBA00004141"/>
    </source>
</evidence>
<dbReference type="SUPFAM" id="SSF82866">
    <property type="entry name" value="Multidrug efflux transporter AcrB transmembrane domain"/>
    <property type="match status" value="2"/>
</dbReference>
<evidence type="ECO:0000313" key="11">
    <source>
        <dbReference type="Proteomes" id="UP000198341"/>
    </source>
</evidence>
<dbReference type="InterPro" id="IPR000731">
    <property type="entry name" value="SSD"/>
</dbReference>
<sequence>MDLMLVERGARYGAIPNSVDWNELIVNAMLDFSEEEEERTKNAYQREENVIKLCELKRAIESSLGYEEACATRDQVLGGYHAGWTFSSKTCAPPWSVFDVNLVYMNVDIWHTAFQTLKGLYVYDDRDGDSNNKTETTTRLLQTAVNICGENDTTSLLKANRLCENDGFACEERGCGERMYENVNESGEMNMIEQPKMCNLIGDLGVCDWIERAKPTTEEIKIISEMPSVEEEIENAFAPCDSETILDQVRRSLRGLRVFISWANKWEAFEVVTRPWEPILDFDTFGFREDEDDEGVTTRYDNISTLSKRKFGATRLIFQRKKSDLYRGISEEDSIRWVKNSFERTIREWSKEYDIESALRFETDETPPSDRVAWRHWQTYSSLELEQLANDCQWIIAAFGACFALVFFHTGSVIVTVVSCIVVASSLVFAIFTYILGLDKVWVGVLHFLGVFCILGIGADDAFVLVDHWKLSAKLVPVPKKTRRDDDDDEDEDNDNEIEKSTRCRMRNTGYSIDAEAWLIDRMSWTIQKSFFSICCTSATTTTAFATLIFSNIEPLRLFGIFAALSVAFCFFVTIAMVPASLILDARLSERKRRFFAIVNAPGGRSSKVVPRRVKVVTAMEGGVGGAGESGEREAKKEVEEKQEKRLERIESDTFPNTSRRSKSYGNEAELFASSFERRISDDTDYDEKEKNMTTKMNTKRNLMDGYFDDDDDDDDDDDNVVKQLKSKRYGTNQKHKRAKSFGFFGDGDDASMRTVNGANAARDRQRLDRLKRVLEPINDAFTRVDTARRAALGFAASLSESIGKFAISKRYPVLILSFILAAYEAYVASTLKPPDGSSHSIWPESFNPNVFARQNREYIPYARREEAIQLHFIFGIDPTKTRQSSGFDKTLRFEDTKVAFAEDFNDANVDVQKWMLDFCELLNNDRRILKPSLKCFTQELDDWSQNFRYPNRVPFANATQYERYVEDFINDATFRAGEKGGLHIPHVISTDACALKNKDAYGFEDENIVLNALEKLRIELREICEFLSDEENLALMNTNVRYYNNGTRVINATTTTSIPSSWSDEQLRAFELASQFMIENEEYDLNVTNDGELSASLFPPGGDYYYGTSSTTLPTAKDEENVKHLALACSKLSEENTCKRGIIISASINVSSTASQHDIVNARDDWERWFQQALSTAPDTVRGSAFQTSSAWSYADTVEELAKGAKTALVASFFFAFIVAFFASRSFAIAFATCFSVAFACAASLGLSATFRDWKFGVIESVCVTLLVGLSVDYPLHVASAYAAASSSLKNANDDANVVGERERKEREQDKESLFENTPTSTTMTATKTKTKTTNDLLRASRALQAIRSVGPSVIAGAFTTASAAGFLFAGCVIVFFSTFGAFVIVTLCLSVFSSAFVLVAALAVVGPL</sequence>
<feature type="region of interest" description="Disordered" evidence="7">
    <location>
        <begin position="623"/>
        <end position="663"/>
    </location>
</feature>
<keyword evidence="4 8" id="KW-0472">Membrane</keyword>
<protein>
    <submittedName>
        <fullName evidence="10">Resistance-nodulation-cell division superfamily</fullName>
    </submittedName>
</protein>
<dbReference type="PROSITE" id="PS50156">
    <property type="entry name" value="SSD"/>
    <property type="match status" value="1"/>
</dbReference>
<evidence type="ECO:0000256" key="8">
    <source>
        <dbReference type="SAM" id="Phobius"/>
    </source>
</evidence>
<keyword evidence="11" id="KW-1185">Reference proteome</keyword>
<keyword evidence="3 8" id="KW-1133">Transmembrane helix</keyword>
<dbReference type="GO" id="GO:0007224">
    <property type="term" value="P:smoothened signaling pathway"/>
    <property type="evidence" value="ECO:0007669"/>
    <property type="project" value="TreeGrafter"/>
</dbReference>
<evidence type="ECO:0000259" key="9">
    <source>
        <dbReference type="PROSITE" id="PS50156"/>
    </source>
</evidence>
<evidence type="ECO:0000256" key="6">
    <source>
        <dbReference type="ARBA" id="ARBA00038046"/>
    </source>
</evidence>
<dbReference type="PANTHER" id="PTHR45951">
    <property type="entry name" value="PROTEIN DISPATCHED-RELATED"/>
    <property type="match status" value="1"/>
</dbReference>
<organism evidence="10 11">
    <name type="scientific">Bathycoccus prasinos</name>
    <dbReference type="NCBI Taxonomy" id="41875"/>
    <lineage>
        <taxon>Eukaryota</taxon>
        <taxon>Viridiplantae</taxon>
        <taxon>Chlorophyta</taxon>
        <taxon>Mamiellophyceae</taxon>
        <taxon>Mamiellales</taxon>
        <taxon>Bathycoccaceae</taxon>
        <taxon>Bathycoccus</taxon>
    </lineage>
</organism>
<comment type="subcellular location">
    <subcellularLocation>
        <location evidence="1">Membrane</location>
        <topology evidence="1">Multi-pass membrane protein</topology>
    </subcellularLocation>
</comment>
<feature type="region of interest" description="Disordered" evidence="7">
    <location>
        <begin position="1295"/>
        <end position="1315"/>
    </location>
</feature>
<proteinExistence type="inferred from homology"/>
<dbReference type="RefSeq" id="XP_007513694.1">
    <property type="nucleotide sequence ID" value="XM_007513632.1"/>
</dbReference>
<dbReference type="PANTHER" id="PTHR45951:SF7">
    <property type="entry name" value="SSD DOMAIN-CONTAINING PROTEIN"/>
    <property type="match status" value="1"/>
</dbReference>
<evidence type="ECO:0000256" key="3">
    <source>
        <dbReference type="ARBA" id="ARBA00022989"/>
    </source>
</evidence>
<accession>K8EE12</accession>
<feature type="compositionally biased region" description="Basic and acidic residues" evidence="7">
    <location>
        <begin position="630"/>
        <end position="652"/>
    </location>
</feature>
<feature type="transmembrane region" description="Helical" evidence="8">
    <location>
        <begin position="559"/>
        <end position="584"/>
    </location>
</feature>
<feature type="transmembrane region" description="Helical" evidence="8">
    <location>
        <begin position="531"/>
        <end position="553"/>
    </location>
</feature>
<feature type="transmembrane region" description="Helical" evidence="8">
    <location>
        <begin position="442"/>
        <end position="466"/>
    </location>
</feature>
<dbReference type="eggNOG" id="KOG3664">
    <property type="taxonomic scope" value="Eukaryota"/>
</dbReference>
<evidence type="ECO:0000256" key="7">
    <source>
        <dbReference type="SAM" id="MobiDB-lite"/>
    </source>
</evidence>
<comment type="similarity">
    <text evidence="6">Belongs to the dispatched family.</text>
</comment>
<evidence type="ECO:0000256" key="5">
    <source>
        <dbReference type="ARBA" id="ARBA00023180"/>
    </source>
</evidence>
<feature type="transmembrane region" description="Helical" evidence="8">
    <location>
        <begin position="1230"/>
        <end position="1252"/>
    </location>
</feature>
<dbReference type="STRING" id="41875.K8EE12"/>
<dbReference type="Proteomes" id="UP000198341">
    <property type="component" value="Chromosome 4"/>
</dbReference>
<evidence type="ECO:0000256" key="4">
    <source>
        <dbReference type="ARBA" id="ARBA00023136"/>
    </source>
</evidence>
<keyword evidence="5" id="KW-0325">Glycoprotein</keyword>
<feature type="domain" description="SSD" evidence="9">
    <location>
        <begin position="452"/>
        <end position="584"/>
    </location>
</feature>
<feature type="transmembrane region" description="Helical" evidence="8">
    <location>
        <begin position="1355"/>
        <end position="1378"/>
    </location>
</feature>
<reference evidence="10 11" key="1">
    <citation type="submission" date="2011-10" db="EMBL/GenBank/DDBJ databases">
        <authorList>
            <person name="Genoscope - CEA"/>
        </authorList>
    </citation>
    <scope>NUCLEOTIDE SEQUENCE [LARGE SCALE GENOMIC DNA]</scope>
    <source>
        <strain evidence="10 11">RCC 1105</strain>
    </source>
</reference>
<dbReference type="OrthoDB" id="497871at2759"/>
<dbReference type="GeneID" id="19016173"/>
<dbReference type="Gene3D" id="1.20.1640.10">
    <property type="entry name" value="Multidrug efflux transporter AcrB transmembrane domain"/>
    <property type="match status" value="2"/>
</dbReference>
<dbReference type="InterPro" id="IPR052081">
    <property type="entry name" value="Dispatched_Hh_regulator"/>
</dbReference>
<name>K8EE12_9CHLO</name>
<dbReference type="GO" id="GO:0022857">
    <property type="term" value="F:transmembrane transporter activity"/>
    <property type="evidence" value="ECO:0007669"/>
    <property type="project" value="TreeGrafter"/>
</dbReference>
<feature type="compositionally biased region" description="Basic and acidic residues" evidence="7">
    <location>
        <begin position="1301"/>
        <end position="1315"/>
    </location>
</feature>
<feature type="transmembrane region" description="Helical" evidence="8">
    <location>
        <begin position="1384"/>
        <end position="1407"/>
    </location>
</feature>
<keyword evidence="2 8" id="KW-0812">Transmembrane</keyword>
<gene>
    <name evidence="10" type="ORF">Bathy04g01480</name>
</gene>
<feature type="transmembrane region" description="Helical" evidence="8">
    <location>
        <begin position="417"/>
        <end position="436"/>
    </location>
</feature>
<evidence type="ECO:0000313" key="10">
    <source>
        <dbReference type="EMBL" id="CCO16219.1"/>
    </source>
</evidence>
<dbReference type="GO" id="GO:0016020">
    <property type="term" value="C:membrane"/>
    <property type="evidence" value="ECO:0007669"/>
    <property type="project" value="UniProtKB-SubCell"/>
</dbReference>
<dbReference type="EMBL" id="FO082275">
    <property type="protein sequence ID" value="CCO16219.1"/>
    <property type="molecule type" value="Genomic_DNA"/>
</dbReference>
<dbReference type="KEGG" id="bpg:Bathy04g01480"/>
<evidence type="ECO:0000256" key="2">
    <source>
        <dbReference type="ARBA" id="ARBA00022692"/>
    </source>
</evidence>